<dbReference type="InterPro" id="IPR006685">
    <property type="entry name" value="MscS_channel_2nd"/>
</dbReference>
<dbReference type="PANTHER" id="PTHR31323:SF14">
    <property type="entry name" value="MECHANOSENSITIVE ION CHANNEL PROTEIN MSY2"/>
    <property type="match status" value="1"/>
</dbReference>
<feature type="compositionally biased region" description="Basic and acidic residues" evidence="2">
    <location>
        <begin position="10"/>
        <end position="22"/>
    </location>
</feature>
<dbReference type="OrthoDB" id="544685at2759"/>
<dbReference type="GO" id="GO:0016020">
    <property type="term" value="C:membrane"/>
    <property type="evidence" value="ECO:0007669"/>
    <property type="project" value="InterPro"/>
</dbReference>
<dbReference type="PROSITE" id="PS00018">
    <property type="entry name" value="EF_HAND_1"/>
    <property type="match status" value="1"/>
</dbReference>
<dbReference type="GO" id="GO:0005509">
    <property type="term" value="F:calcium ion binding"/>
    <property type="evidence" value="ECO:0007669"/>
    <property type="project" value="InterPro"/>
</dbReference>
<dbReference type="PANTHER" id="PTHR31323">
    <property type="entry name" value="MECHANOSENSITIVE ION CHANNEL PROTEIN MSY2"/>
    <property type="match status" value="1"/>
</dbReference>
<keyword evidence="3" id="KW-0472">Membrane</keyword>
<dbReference type="GeneID" id="72069262"/>
<dbReference type="Pfam" id="PF25886">
    <property type="entry name" value="Msy1"/>
    <property type="match status" value="1"/>
</dbReference>
<feature type="transmembrane region" description="Helical" evidence="3">
    <location>
        <begin position="200"/>
        <end position="219"/>
    </location>
</feature>
<sequence>MATLKGSPRTVEDEGPERSSTLEEPKYESFYYDQPPLPLPPAAVVHHRRRLFWWAVRYAVVVVVVFVGLLIPIIVFAGDAFPDETTTPEAIQATQYGNLVFFICLWLEVTWIAAIFFDLSGLGLPYLFRFIARYVNSSHQRYWRIFKFMRRPICFLFTTIISFSCFTVFINYNSDLAVNTNKGPDDTGWDDVVEDILEQLQLWVVFYFVEKILICYLAVHYHYRQSNVGLTRTKDVHNALITLYEASIYLHPVNGSAFAEEDLVIRNAKGDMQASARVRVSSYLARLGIDGYGIMSLFGNFISDAPAAHWLRPGSSFSVIDRAWANPTSAQALSRRVWLSLVASGSTALTKNDIIEVLGPDREKEAAQIFDTLDENDSGDIQIEEFIGIVTEAGQMRHNVYRTIADMDHCINTFDWLCLLIIAVVMIFFIAVRYVPALKQIQSILSSLAIGLSFAVGRTFNHLLTGIIFVFFDHPFDAGDVVSISSPGAASGTTYAVKRQSLLYTVFRRLDNNSELQIANDQLYQKGIDNYTRSGINRQSLSIFVDFRTSFKDLAKLRTILERFLYDNPRDYVPGSLALNVTSLHELNKMELRLGFTHRNNWSDDKLRSQRSNKFHCALISACRAVPLYRPGKLLPSAGDNGNPIYTVQLNTTTELAENIQKEKDRRQGLRWDFEKPEVKEKDEEEATAADELKIEPTVSPQELEEEAFRTIARMSPPEQAEDVGTAGVGTSRAMTGYRVPLGGGGFP</sequence>
<feature type="domain" description="EF-hand" evidence="4">
    <location>
        <begin position="361"/>
        <end position="396"/>
    </location>
</feature>
<name>A0A9Q8QK18_9HYPO</name>
<dbReference type="GO" id="GO:0005262">
    <property type="term" value="F:calcium channel activity"/>
    <property type="evidence" value="ECO:0007669"/>
    <property type="project" value="TreeGrafter"/>
</dbReference>
<dbReference type="InterPro" id="IPR011992">
    <property type="entry name" value="EF-hand-dom_pair"/>
</dbReference>
<feature type="transmembrane region" description="Helical" evidence="3">
    <location>
        <begin position="99"/>
        <end position="132"/>
    </location>
</feature>
<dbReference type="AlphaFoldDB" id="A0A9Q8QK18"/>
<protein>
    <recommendedName>
        <fullName evidence="4">EF-hand domain-containing protein</fullName>
    </recommendedName>
</protein>
<evidence type="ECO:0000313" key="5">
    <source>
        <dbReference type="EMBL" id="UNI21313.1"/>
    </source>
</evidence>
<dbReference type="PROSITE" id="PS50222">
    <property type="entry name" value="EF_HAND_2"/>
    <property type="match status" value="1"/>
</dbReference>
<feature type="transmembrane region" description="Helical" evidence="3">
    <location>
        <begin position="416"/>
        <end position="435"/>
    </location>
</feature>
<feature type="transmembrane region" description="Helical" evidence="3">
    <location>
        <begin position="58"/>
        <end position="79"/>
    </location>
</feature>
<feature type="region of interest" description="Disordered" evidence="2">
    <location>
        <begin position="1"/>
        <end position="22"/>
    </location>
</feature>
<dbReference type="Proteomes" id="UP000829364">
    <property type="component" value="Chromosome 6"/>
</dbReference>
<feature type="region of interest" description="Disordered" evidence="2">
    <location>
        <begin position="678"/>
        <end position="748"/>
    </location>
</feature>
<gene>
    <name evidence="5" type="ORF">JDV02_007314</name>
</gene>
<dbReference type="InterPro" id="IPR058650">
    <property type="entry name" value="Msy1/2-like"/>
</dbReference>
<dbReference type="GO" id="GO:0006874">
    <property type="term" value="P:intracellular calcium ion homeostasis"/>
    <property type="evidence" value="ECO:0007669"/>
    <property type="project" value="TreeGrafter"/>
</dbReference>
<dbReference type="InterPro" id="IPR018247">
    <property type="entry name" value="EF_Hand_1_Ca_BS"/>
</dbReference>
<evidence type="ECO:0000256" key="1">
    <source>
        <dbReference type="ARBA" id="ARBA00022837"/>
    </source>
</evidence>
<dbReference type="SUPFAM" id="SSF47473">
    <property type="entry name" value="EF-hand"/>
    <property type="match status" value="1"/>
</dbReference>
<evidence type="ECO:0000256" key="2">
    <source>
        <dbReference type="SAM" id="MobiDB-lite"/>
    </source>
</evidence>
<dbReference type="RefSeq" id="XP_047844794.1">
    <property type="nucleotide sequence ID" value="XM_047988796.1"/>
</dbReference>
<feature type="transmembrane region" description="Helical" evidence="3">
    <location>
        <begin position="153"/>
        <end position="172"/>
    </location>
</feature>
<dbReference type="InterPro" id="IPR002048">
    <property type="entry name" value="EF_hand_dom"/>
</dbReference>
<evidence type="ECO:0000256" key="3">
    <source>
        <dbReference type="SAM" id="Phobius"/>
    </source>
</evidence>
<keyword evidence="3" id="KW-1133">Transmembrane helix</keyword>
<keyword evidence="3" id="KW-0812">Transmembrane</keyword>
<evidence type="ECO:0000259" key="4">
    <source>
        <dbReference type="PROSITE" id="PS50222"/>
    </source>
</evidence>
<keyword evidence="6" id="KW-1185">Reference proteome</keyword>
<keyword evidence="1" id="KW-0106">Calcium</keyword>
<dbReference type="EMBL" id="CP086359">
    <property type="protein sequence ID" value="UNI21313.1"/>
    <property type="molecule type" value="Genomic_DNA"/>
</dbReference>
<dbReference type="Pfam" id="PF00924">
    <property type="entry name" value="MS_channel_2nd"/>
    <property type="match status" value="1"/>
</dbReference>
<proteinExistence type="predicted"/>
<accession>A0A9Q8QK18</accession>
<dbReference type="KEGG" id="ptkz:JDV02_007314"/>
<organism evidence="5 6">
    <name type="scientific">Purpureocillium takamizusanense</name>
    <dbReference type="NCBI Taxonomy" id="2060973"/>
    <lineage>
        <taxon>Eukaryota</taxon>
        <taxon>Fungi</taxon>
        <taxon>Dikarya</taxon>
        <taxon>Ascomycota</taxon>
        <taxon>Pezizomycotina</taxon>
        <taxon>Sordariomycetes</taxon>
        <taxon>Hypocreomycetidae</taxon>
        <taxon>Hypocreales</taxon>
        <taxon>Ophiocordycipitaceae</taxon>
        <taxon>Purpureocillium</taxon>
    </lineage>
</organism>
<evidence type="ECO:0000313" key="6">
    <source>
        <dbReference type="Proteomes" id="UP000829364"/>
    </source>
</evidence>
<reference evidence="5" key="1">
    <citation type="submission" date="2021-11" db="EMBL/GenBank/DDBJ databases">
        <title>Purpureocillium_takamizusanense_genome.</title>
        <authorList>
            <person name="Nguyen N.-H."/>
        </authorList>
    </citation>
    <scope>NUCLEOTIDE SEQUENCE</scope>
    <source>
        <strain evidence="5">PT3</strain>
    </source>
</reference>